<proteinExistence type="predicted"/>
<evidence type="ECO:0000313" key="2">
    <source>
        <dbReference type="EMBL" id="MBB6000331.1"/>
    </source>
</evidence>
<reference evidence="2 3" key="1">
    <citation type="submission" date="2020-08" db="EMBL/GenBank/DDBJ databases">
        <title>Sequencing the genomes of 1000 actinobacteria strains.</title>
        <authorList>
            <person name="Klenk H.-P."/>
        </authorList>
    </citation>
    <scope>NUCLEOTIDE SEQUENCE [LARGE SCALE GENOMIC DNA]</scope>
    <source>
        <strain evidence="2 3">DSM 44593</strain>
    </source>
</reference>
<gene>
    <name evidence="1" type="ORF">HNR25_000277</name>
    <name evidence="2" type="ORF">HNR25_004082</name>
</gene>
<evidence type="ECO:0000313" key="3">
    <source>
        <dbReference type="Proteomes" id="UP000578077"/>
    </source>
</evidence>
<sequence length="83" mass="8824">MSDPSTRVSPREIAEFMDALRAHRNAAFNGSGPRPDAALLAWKSSILGRIADQTDDAETRAVADEARAELAALRADDESGGGR</sequence>
<accession>A0A841ELP3</accession>
<organism evidence="2 3">
    <name type="scientific">Streptomonospora salina</name>
    <dbReference type="NCBI Taxonomy" id="104205"/>
    <lineage>
        <taxon>Bacteria</taxon>
        <taxon>Bacillati</taxon>
        <taxon>Actinomycetota</taxon>
        <taxon>Actinomycetes</taxon>
        <taxon>Streptosporangiales</taxon>
        <taxon>Nocardiopsidaceae</taxon>
        <taxon>Streptomonospora</taxon>
    </lineage>
</organism>
<evidence type="ECO:0000313" key="1">
    <source>
        <dbReference type="EMBL" id="MBB5996526.1"/>
    </source>
</evidence>
<protein>
    <submittedName>
        <fullName evidence="2">Uncharacterized protein</fullName>
    </submittedName>
</protein>
<name>A0A841ELP3_9ACTN</name>
<dbReference type="EMBL" id="JACHLY010000001">
    <property type="protein sequence ID" value="MBB6000331.1"/>
    <property type="molecule type" value="Genomic_DNA"/>
</dbReference>
<dbReference type="EMBL" id="JACHLY010000001">
    <property type="protein sequence ID" value="MBB5996526.1"/>
    <property type="molecule type" value="Genomic_DNA"/>
</dbReference>
<dbReference type="AlphaFoldDB" id="A0A841ELP3"/>
<dbReference type="RefSeq" id="WP_184632730.1">
    <property type="nucleotide sequence ID" value="NZ_BAABKT010000055.1"/>
</dbReference>
<dbReference type="Proteomes" id="UP000578077">
    <property type="component" value="Unassembled WGS sequence"/>
</dbReference>
<comment type="caution">
    <text evidence="2">The sequence shown here is derived from an EMBL/GenBank/DDBJ whole genome shotgun (WGS) entry which is preliminary data.</text>
</comment>
<keyword evidence="3" id="KW-1185">Reference proteome</keyword>